<gene>
    <name evidence="1" type="ORF">DWV76_00485</name>
</gene>
<sequence length="102" mass="11401">MTKSELLNNVFFENAKGDLPIIYITSDDDVVKVGGIINAPMVGRIYFSEVKKTITKDELLANKEFICASEDSEILIDFGGYRRETLGCYIAIDDSCINIIEL</sequence>
<reference evidence="1 2" key="1">
    <citation type="submission" date="2018-08" db="EMBL/GenBank/DDBJ databases">
        <title>A genome reference for cultivated species of the human gut microbiota.</title>
        <authorList>
            <person name="Zou Y."/>
            <person name="Xue W."/>
            <person name="Luo G."/>
        </authorList>
    </citation>
    <scope>NUCLEOTIDE SEQUENCE [LARGE SCALE GENOMIC DNA]</scope>
    <source>
        <strain evidence="1 2">AF12-50</strain>
    </source>
</reference>
<dbReference type="Proteomes" id="UP000283785">
    <property type="component" value="Unassembled WGS sequence"/>
</dbReference>
<comment type="caution">
    <text evidence="1">The sequence shown here is derived from an EMBL/GenBank/DDBJ whole genome shotgun (WGS) entry which is preliminary data.</text>
</comment>
<name>A0AA93BF64_9BACT</name>
<evidence type="ECO:0000313" key="1">
    <source>
        <dbReference type="EMBL" id="RGW45029.1"/>
    </source>
</evidence>
<evidence type="ECO:0000313" key="2">
    <source>
        <dbReference type="Proteomes" id="UP000283785"/>
    </source>
</evidence>
<protein>
    <submittedName>
        <fullName evidence="1">Uncharacterized protein</fullName>
    </submittedName>
</protein>
<dbReference type="AlphaFoldDB" id="A0AA93BF64"/>
<dbReference type="EMBL" id="QSAG01000001">
    <property type="protein sequence ID" value="RGW45029.1"/>
    <property type="molecule type" value="Genomic_DNA"/>
</dbReference>
<organism evidence="1 2">
    <name type="scientific">Segatella copri</name>
    <dbReference type="NCBI Taxonomy" id="165179"/>
    <lineage>
        <taxon>Bacteria</taxon>
        <taxon>Pseudomonadati</taxon>
        <taxon>Bacteroidota</taxon>
        <taxon>Bacteroidia</taxon>
        <taxon>Bacteroidales</taxon>
        <taxon>Prevotellaceae</taxon>
        <taxon>Segatella</taxon>
    </lineage>
</organism>
<dbReference type="RefSeq" id="WP_147346937.1">
    <property type="nucleotide sequence ID" value="NZ_QSAG01000001.1"/>
</dbReference>
<proteinExistence type="predicted"/>
<accession>A0AA93BF64</accession>